<dbReference type="EMBL" id="MF405918">
    <property type="protein sequence ID" value="QKU34129.1"/>
    <property type="molecule type" value="Genomic_DNA"/>
</dbReference>
<feature type="region of interest" description="Disordered" evidence="1">
    <location>
        <begin position="266"/>
        <end position="304"/>
    </location>
</feature>
<name>A0A6N1NFJ8_9VIRU</name>
<reference evidence="2" key="1">
    <citation type="submission" date="2017-06" db="EMBL/GenBank/DDBJ databases">
        <authorList>
            <person name="Assis F.L."/>
            <person name="Abrahao J.S."/>
            <person name="Silva L."/>
            <person name="Khalil J.B."/>
            <person name="Rodrigues R."/>
            <person name="Silva L.S."/>
            <person name="Boratto P."/>
            <person name="Andrade M."/>
            <person name="Kroon E.G."/>
            <person name="Ribeiro B."/>
            <person name="Bergier I."/>
            <person name="Seligmann H."/>
            <person name="Ghigo E."/>
            <person name="Colson P."/>
            <person name="Levasseur A."/>
            <person name="Raoult D."/>
            <person name="Scola B.L."/>
        </authorList>
    </citation>
    <scope>NUCLEOTIDE SEQUENCE</scope>
    <source>
        <strain evidence="2">Deep ocean</strain>
    </source>
</reference>
<protein>
    <submittedName>
        <fullName evidence="2">Putative ORFan</fullName>
    </submittedName>
</protein>
<dbReference type="KEGG" id="vg:80517439"/>
<dbReference type="RefSeq" id="YP_010780748.1">
    <property type="nucleotide sequence ID" value="NC_075038.1"/>
</dbReference>
<dbReference type="GeneID" id="80517439"/>
<reference evidence="2" key="2">
    <citation type="journal article" date="2018" name="Nat. Commun.">
        <title>Tailed giant Tupanvirus possesses the most complete translational apparatus of the known virosphere.</title>
        <authorList>
            <person name="Abrahao J."/>
            <person name="Silva L."/>
            <person name="Silva L.S."/>
            <person name="Khalil J.Y.B."/>
            <person name="Rodrigues R."/>
            <person name="Arantes T."/>
            <person name="Assis F."/>
            <person name="Boratto P."/>
            <person name="Andrade M."/>
            <person name="Kroon E.G."/>
            <person name="Ribeiro B."/>
            <person name="Bergier I."/>
            <person name="Seligmann H."/>
            <person name="Ghigo E."/>
            <person name="Colson P."/>
            <person name="Levasseur A."/>
            <person name="Kroemer G."/>
            <person name="Raoult D."/>
            <person name="La Scola B."/>
        </authorList>
    </citation>
    <scope>NUCLEOTIDE SEQUENCE [LARGE SCALE GENOMIC DNA]</scope>
    <source>
        <strain evidence="2">Deep ocean</strain>
    </source>
</reference>
<accession>A0A6N1NFJ8</accession>
<evidence type="ECO:0000313" key="2">
    <source>
        <dbReference type="EMBL" id="QKU34129.1"/>
    </source>
</evidence>
<sequence>MDSYNAGNRNNEFYSIVKTIVNDKDTRKIIYKISDNQIYDIVCFLNNEMCLQLIDLFKKILTSIPNYKLDANLICNKMIDYYDYCATKNIKFTDVLATCKLLLMKAGASKTISSQSKNIIMQGITVTLRSVVERNIDKDRIDNNLRQGAIERKEHLQKGHHKKRKIYRPHEVEPIFDEYTPVKLSNKKHVTTEVSANPDNQGKHKVHTHSNTIQLSSQTTVKDYNEGVNALKNIKPSNILDIPLSPPLDEPPVGKSGATLITPTEKSVLTTRSKSDAQINSDTNESIKTVSVTSDNNNPDTPETKSVLVGVIQIPHDKMYNEAPFI</sequence>
<evidence type="ECO:0000256" key="1">
    <source>
        <dbReference type="SAM" id="MobiDB-lite"/>
    </source>
</evidence>
<feature type="compositionally biased region" description="Polar residues" evidence="1">
    <location>
        <begin position="266"/>
        <end position="301"/>
    </location>
</feature>
<organism evidence="2">
    <name type="scientific">Tupanvirus deep ocean</name>
    <dbReference type="NCBI Taxonomy" id="2126984"/>
    <lineage>
        <taxon>Viruses</taxon>
        <taxon>Varidnaviria</taxon>
        <taxon>Bamfordvirae</taxon>
        <taxon>Nucleocytoviricota</taxon>
        <taxon>Megaviricetes</taxon>
        <taxon>Imitervirales</taxon>
        <taxon>Mimiviridae</taxon>
        <taxon>Megamimivirinae</taxon>
        <taxon>Tupanvirus</taxon>
        <taxon>Tupanvirus altamarinense</taxon>
    </lineage>
</organism>
<proteinExistence type="predicted"/>